<feature type="domain" description="Integrase catalytic" evidence="1">
    <location>
        <begin position="1"/>
        <end position="66"/>
    </location>
</feature>
<dbReference type="InterPro" id="IPR036397">
    <property type="entry name" value="RNaseH_sf"/>
</dbReference>
<name>B0T9L4_CAUSK</name>
<reference evidence="2" key="1">
    <citation type="submission" date="2008-01" db="EMBL/GenBank/DDBJ databases">
        <title>Complete sequence of plasmid2 pCAUL02 of Caulobacter sp. K31.</title>
        <authorList>
            <consortium name="US DOE Joint Genome Institute"/>
            <person name="Copeland A."/>
            <person name="Lucas S."/>
            <person name="Lapidus A."/>
            <person name="Barry K."/>
            <person name="Glavina del Rio T."/>
            <person name="Dalin E."/>
            <person name="Tice H."/>
            <person name="Pitluck S."/>
            <person name="Bruce D."/>
            <person name="Goodwin L."/>
            <person name="Thompson L.S."/>
            <person name="Brettin T."/>
            <person name="Detter J.C."/>
            <person name="Han C."/>
            <person name="Schmutz J."/>
            <person name="Larimer F."/>
            <person name="Land M."/>
            <person name="Hauser L."/>
            <person name="Kyrpides N."/>
            <person name="Kim E."/>
            <person name="Stephens C."/>
            <person name="Richardson P."/>
        </authorList>
    </citation>
    <scope>NUCLEOTIDE SEQUENCE [LARGE SCALE GENOMIC DNA]</scope>
    <source>
        <plasmid evidence="2">K31</plasmid>
        <plasmid evidence="2">pCAUL02</plasmid>
    </source>
</reference>
<dbReference type="HOGENOM" id="CLU_027402_14_4_5"/>
<evidence type="ECO:0000259" key="1">
    <source>
        <dbReference type="PROSITE" id="PS50994"/>
    </source>
</evidence>
<organism evidence="2">
    <name type="scientific">Caulobacter sp. (strain K31)</name>
    <dbReference type="NCBI Taxonomy" id="366602"/>
    <lineage>
        <taxon>Bacteria</taxon>
        <taxon>Pseudomonadati</taxon>
        <taxon>Pseudomonadota</taxon>
        <taxon>Alphaproteobacteria</taxon>
        <taxon>Caulobacterales</taxon>
        <taxon>Caulobacteraceae</taxon>
        <taxon>Caulobacter</taxon>
    </lineage>
</organism>
<protein>
    <submittedName>
        <fullName evidence="2">Transposase (Class III)</fullName>
    </submittedName>
</protein>
<dbReference type="Gene3D" id="3.30.420.10">
    <property type="entry name" value="Ribonuclease H-like superfamily/Ribonuclease H"/>
    <property type="match status" value="1"/>
</dbReference>
<dbReference type="PROSITE" id="PS50994">
    <property type="entry name" value="INTEGRASE"/>
    <property type="match status" value="1"/>
</dbReference>
<geneLocation type="plasmid" evidence="2">
    <name>pCAUL02</name>
</geneLocation>
<dbReference type="GO" id="GO:0015074">
    <property type="term" value="P:DNA integration"/>
    <property type="evidence" value="ECO:0007669"/>
    <property type="project" value="InterPro"/>
</dbReference>
<dbReference type="EMBL" id="CP000929">
    <property type="protein sequence ID" value="ABZ74413.1"/>
    <property type="molecule type" value="Genomic_DNA"/>
</dbReference>
<gene>
    <name evidence="2" type="ordered locus">Caul_5293</name>
</gene>
<accession>B0T9L4</accession>
<sequence length="66" mass="7598">MRRGFLYLVAVMDWATRKVLSWRLSNSMDAEFCIQPLEEALARYGPPQIFNTDQGSHLWTAPALQV</sequence>
<dbReference type="eggNOG" id="COG2801">
    <property type="taxonomic scope" value="Bacteria"/>
</dbReference>
<dbReference type="SUPFAM" id="SSF53098">
    <property type="entry name" value="Ribonuclease H-like"/>
    <property type="match status" value="1"/>
</dbReference>
<dbReference type="KEGG" id="cak:Caul_5293"/>
<proteinExistence type="predicted"/>
<evidence type="ECO:0000313" key="2">
    <source>
        <dbReference type="EMBL" id="ABZ74413.1"/>
    </source>
</evidence>
<dbReference type="InterPro" id="IPR012337">
    <property type="entry name" value="RNaseH-like_sf"/>
</dbReference>
<dbReference type="GO" id="GO:0003676">
    <property type="term" value="F:nucleic acid binding"/>
    <property type="evidence" value="ECO:0007669"/>
    <property type="project" value="InterPro"/>
</dbReference>
<dbReference type="Pfam" id="PF00665">
    <property type="entry name" value="rve"/>
    <property type="match status" value="1"/>
</dbReference>
<dbReference type="InterPro" id="IPR001584">
    <property type="entry name" value="Integrase_cat-core"/>
</dbReference>
<keyword evidence="2" id="KW-0614">Plasmid</keyword>
<dbReference type="AlphaFoldDB" id="B0T9L4"/>